<keyword evidence="15" id="KW-1185">Reference proteome</keyword>
<dbReference type="GO" id="GO:0005506">
    <property type="term" value="F:iron ion binding"/>
    <property type="evidence" value="ECO:0007669"/>
    <property type="project" value="InterPro"/>
</dbReference>
<evidence type="ECO:0000256" key="10">
    <source>
        <dbReference type="ARBA" id="ARBA00023033"/>
    </source>
</evidence>
<dbReference type="GO" id="GO:0004497">
    <property type="term" value="F:monooxygenase activity"/>
    <property type="evidence" value="ECO:0007669"/>
    <property type="project" value="UniProtKB-KW"/>
</dbReference>
<organism evidence="14 15">
    <name type="scientific">Terfezia boudieri ATCC MYA-4762</name>
    <dbReference type="NCBI Taxonomy" id="1051890"/>
    <lineage>
        <taxon>Eukaryota</taxon>
        <taxon>Fungi</taxon>
        <taxon>Dikarya</taxon>
        <taxon>Ascomycota</taxon>
        <taxon>Pezizomycotina</taxon>
        <taxon>Pezizomycetes</taxon>
        <taxon>Pezizales</taxon>
        <taxon>Pezizaceae</taxon>
        <taxon>Terfezia</taxon>
    </lineage>
</organism>
<dbReference type="PANTHER" id="PTHR24305:SF237">
    <property type="entry name" value="CYTOCHROME P450 MONOOXYGENASE ATNE-RELATED"/>
    <property type="match status" value="1"/>
</dbReference>
<keyword evidence="4 12" id="KW-0349">Heme</keyword>
<comment type="cofactor">
    <cofactor evidence="1 12">
        <name>heme</name>
        <dbReference type="ChEBI" id="CHEBI:30413"/>
    </cofactor>
</comment>
<evidence type="ECO:0000256" key="6">
    <source>
        <dbReference type="ARBA" id="ARBA00022723"/>
    </source>
</evidence>
<dbReference type="STRING" id="1051890.A0A3N4M2T9"/>
<dbReference type="Proteomes" id="UP000267821">
    <property type="component" value="Unassembled WGS sequence"/>
</dbReference>
<evidence type="ECO:0000256" key="3">
    <source>
        <dbReference type="ARBA" id="ARBA00010617"/>
    </source>
</evidence>
<evidence type="ECO:0000256" key="2">
    <source>
        <dbReference type="ARBA" id="ARBA00004370"/>
    </source>
</evidence>
<dbReference type="InterPro" id="IPR036396">
    <property type="entry name" value="Cyt_P450_sf"/>
</dbReference>
<dbReference type="GO" id="GO:0016020">
    <property type="term" value="C:membrane"/>
    <property type="evidence" value="ECO:0007669"/>
    <property type="project" value="UniProtKB-SubCell"/>
</dbReference>
<dbReference type="SUPFAM" id="SSF48264">
    <property type="entry name" value="Cytochrome P450"/>
    <property type="match status" value="1"/>
</dbReference>
<dbReference type="Gene3D" id="1.10.630.10">
    <property type="entry name" value="Cytochrome P450"/>
    <property type="match status" value="1"/>
</dbReference>
<dbReference type="AlphaFoldDB" id="A0A3N4M2T9"/>
<evidence type="ECO:0000256" key="12">
    <source>
        <dbReference type="PIRSR" id="PIRSR602401-1"/>
    </source>
</evidence>
<dbReference type="InterPro" id="IPR050121">
    <property type="entry name" value="Cytochrome_P450_monoxygenase"/>
</dbReference>
<evidence type="ECO:0000256" key="9">
    <source>
        <dbReference type="ARBA" id="ARBA00023004"/>
    </source>
</evidence>
<dbReference type="InParanoid" id="A0A3N4M2T9"/>
<name>A0A3N4M2T9_9PEZI</name>
<keyword evidence="6 12" id="KW-0479">Metal-binding</keyword>
<evidence type="ECO:0000256" key="1">
    <source>
        <dbReference type="ARBA" id="ARBA00001971"/>
    </source>
</evidence>
<dbReference type="InterPro" id="IPR017972">
    <property type="entry name" value="Cyt_P450_CS"/>
</dbReference>
<comment type="similarity">
    <text evidence="3 13">Belongs to the cytochrome P450 family.</text>
</comment>
<evidence type="ECO:0000256" key="8">
    <source>
        <dbReference type="ARBA" id="ARBA00023002"/>
    </source>
</evidence>
<dbReference type="GO" id="GO:0020037">
    <property type="term" value="F:heme binding"/>
    <property type="evidence" value="ECO:0007669"/>
    <property type="project" value="InterPro"/>
</dbReference>
<dbReference type="Pfam" id="PF00067">
    <property type="entry name" value="p450"/>
    <property type="match status" value="1"/>
</dbReference>
<comment type="subcellular location">
    <subcellularLocation>
        <location evidence="2">Membrane</location>
    </subcellularLocation>
</comment>
<dbReference type="CDD" id="cd11061">
    <property type="entry name" value="CYP67-like"/>
    <property type="match status" value="1"/>
</dbReference>
<evidence type="ECO:0000256" key="11">
    <source>
        <dbReference type="ARBA" id="ARBA00023136"/>
    </source>
</evidence>
<keyword evidence="9 12" id="KW-0408">Iron</keyword>
<evidence type="ECO:0000256" key="5">
    <source>
        <dbReference type="ARBA" id="ARBA00022692"/>
    </source>
</evidence>
<dbReference type="PROSITE" id="PS00086">
    <property type="entry name" value="CYTOCHROME_P450"/>
    <property type="match status" value="1"/>
</dbReference>
<dbReference type="PANTHER" id="PTHR24305">
    <property type="entry name" value="CYTOCHROME P450"/>
    <property type="match status" value="1"/>
</dbReference>
<evidence type="ECO:0000313" key="15">
    <source>
        <dbReference type="Proteomes" id="UP000267821"/>
    </source>
</evidence>
<evidence type="ECO:0000256" key="13">
    <source>
        <dbReference type="RuleBase" id="RU000461"/>
    </source>
</evidence>
<dbReference type="GO" id="GO:0016705">
    <property type="term" value="F:oxidoreductase activity, acting on paired donors, with incorporation or reduction of molecular oxygen"/>
    <property type="evidence" value="ECO:0007669"/>
    <property type="project" value="InterPro"/>
</dbReference>
<keyword evidence="8 13" id="KW-0560">Oxidoreductase</keyword>
<keyword evidence="10 13" id="KW-0503">Monooxygenase</keyword>
<keyword evidence="5" id="KW-0812">Transmembrane</keyword>
<feature type="binding site" description="axial binding residue" evidence="12">
    <location>
        <position position="466"/>
    </location>
    <ligand>
        <name>heme</name>
        <dbReference type="ChEBI" id="CHEBI:30413"/>
    </ligand>
    <ligandPart>
        <name>Fe</name>
        <dbReference type="ChEBI" id="CHEBI:18248"/>
    </ligandPart>
</feature>
<protein>
    <submittedName>
        <fullName evidence="14">Cytochrome P450</fullName>
    </submittedName>
</protein>
<keyword evidence="11" id="KW-0472">Membrane</keyword>
<dbReference type="PRINTS" id="PR00463">
    <property type="entry name" value="EP450I"/>
</dbReference>
<dbReference type="PRINTS" id="PR00385">
    <property type="entry name" value="P450"/>
</dbReference>
<evidence type="ECO:0000256" key="7">
    <source>
        <dbReference type="ARBA" id="ARBA00022989"/>
    </source>
</evidence>
<dbReference type="EMBL" id="ML121532">
    <property type="protein sequence ID" value="RPB27261.1"/>
    <property type="molecule type" value="Genomic_DNA"/>
</dbReference>
<keyword evidence="7" id="KW-1133">Transmembrane helix</keyword>
<gene>
    <name evidence="14" type="ORF">L211DRAFT_866124</name>
</gene>
<evidence type="ECO:0000256" key="4">
    <source>
        <dbReference type="ARBA" id="ARBA00022617"/>
    </source>
</evidence>
<evidence type="ECO:0000313" key="14">
    <source>
        <dbReference type="EMBL" id="RPB27261.1"/>
    </source>
</evidence>
<dbReference type="InterPro" id="IPR001128">
    <property type="entry name" value="Cyt_P450"/>
</dbReference>
<dbReference type="FunFam" id="1.10.630.10:FF:000063">
    <property type="entry name" value="Cytochrome P450 monooxygenase"/>
    <property type="match status" value="1"/>
</dbReference>
<proteinExistence type="inferred from homology"/>
<reference evidence="14 15" key="1">
    <citation type="journal article" date="2018" name="Nat. Ecol. Evol.">
        <title>Pezizomycetes genomes reveal the molecular basis of ectomycorrhizal truffle lifestyle.</title>
        <authorList>
            <person name="Murat C."/>
            <person name="Payen T."/>
            <person name="Noel B."/>
            <person name="Kuo A."/>
            <person name="Morin E."/>
            <person name="Chen J."/>
            <person name="Kohler A."/>
            <person name="Krizsan K."/>
            <person name="Balestrini R."/>
            <person name="Da Silva C."/>
            <person name="Montanini B."/>
            <person name="Hainaut M."/>
            <person name="Levati E."/>
            <person name="Barry K.W."/>
            <person name="Belfiori B."/>
            <person name="Cichocki N."/>
            <person name="Clum A."/>
            <person name="Dockter R.B."/>
            <person name="Fauchery L."/>
            <person name="Guy J."/>
            <person name="Iotti M."/>
            <person name="Le Tacon F."/>
            <person name="Lindquist E.A."/>
            <person name="Lipzen A."/>
            <person name="Malagnac F."/>
            <person name="Mello A."/>
            <person name="Molinier V."/>
            <person name="Miyauchi S."/>
            <person name="Poulain J."/>
            <person name="Riccioni C."/>
            <person name="Rubini A."/>
            <person name="Sitrit Y."/>
            <person name="Splivallo R."/>
            <person name="Traeger S."/>
            <person name="Wang M."/>
            <person name="Zifcakova L."/>
            <person name="Wipf D."/>
            <person name="Zambonelli A."/>
            <person name="Paolocci F."/>
            <person name="Nowrousian M."/>
            <person name="Ottonello S."/>
            <person name="Baldrian P."/>
            <person name="Spatafora J.W."/>
            <person name="Henrissat B."/>
            <person name="Nagy L.G."/>
            <person name="Aury J.M."/>
            <person name="Wincker P."/>
            <person name="Grigoriev I.V."/>
            <person name="Bonfante P."/>
            <person name="Martin F.M."/>
        </authorList>
    </citation>
    <scope>NUCLEOTIDE SEQUENCE [LARGE SCALE GENOMIC DNA]</scope>
    <source>
        <strain evidence="14 15">ATCC MYA-4762</strain>
    </source>
</reference>
<sequence>MGWLLSISTIILPNGWNEIPQLLFFTVGGLLTTLVFYRLYFHPLAEYPGPLLARCTSLHAAYHAWIGDSHLVLYHAHRKYGKFVRFTPNCISVNDAVAVNEIYGNGRNVQKSSFYSVMPPYPHATDIHSVIDKALHGRKRRVMAQAFLETAIKGMEDTVLTHIRTFVRSLGTDSCENENPGIGESNASRNMVYRSIWLTFDVTGDLSFGKSFDMLTREEWRFWPTLIDRAIHRHAIAGISIKIHKLGLGNYLFPAIAEGQKTFIKYSKEQAKERVALGAGVRKDFFHYLLNAKDPQTGEGYSMSELWGESNVLIVAGSHTPSVALAATFFFLANYPKVLAELTTLVRTTFSDCEEIRSEKFSTPECQPAYKLVRACLDEAMRMAPPIPTTLLRQVLKGGITIAGKYFPEGVDIATPCFTLHMNEEYYPDPFTYNPKRFLADKAESLEAFQRARNAFAPFSIGPRNCIGRSLAYLELTLTLARTVWMYDFVYVGGGRETRLDNIAFVEKLGGNKNPILYRFDDHFTAFVSREGPKIKFIRRGDF</sequence>
<dbReference type="GO" id="GO:1902181">
    <property type="term" value="P:verruculogen biosynthetic process"/>
    <property type="evidence" value="ECO:0007669"/>
    <property type="project" value="UniProtKB-ARBA"/>
</dbReference>
<dbReference type="InterPro" id="IPR002401">
    <property type="entry name" value="Cyt_P450_E_grp-I"/>
</dbReference>
<accession>A0A3N4M2T9</accession>
<dbReference type="OrthoDB" id="1470350at2759"/>